<feature type="compositionally biased region" description="Low complexity" evidence="11">
    <location>
        <begin position="139"/>
        <end position="150"/>
    </location>
</feature>
<dbReference type="PANTHER" id="PTHR43463:SF1">
    <property type="entry name" value="NICOTINATE-NUCLEOTIDE--DIMETHYLBENZIMIDAZOLE PHOSPHORIBOSYLTRANSFERASE"/>
    <property type="match status" value="1"/>
</dbReference>
<dbReference type="AlphaFoldDB" id="A0A3N2RJH8"/>
<dbReference type="NCBIfam" id="TIGR03160">
    <property type="entry name" value="cobT_DBIPRT"/>
    <property type="match status" value="1"/>
</dbReference>
<comment type="catalytic activity">
    <reaction evidence="9 10">
        <text>5,6-dimethylbenzimidazole + nicotinate beta-D-ribonucleotide = alpha-ribazole 5'-phosphate + nicotinate + H(+)</text>
        <dbReference type="Rhea" id="RHEA:11196"/>
        <dbReference type="ChEBI" id="CHEBI:15378"/>
        <dbReference type="ChEBI" id="CHEBI:15890"/>
        <dbReference type="ChEBI" id="CHEBI:32544"/>
        <dbReference type="ChEBI" id="CHEBI:57502"/>
        <dbReference type="ChEBI" id="CHEBI:57918"/>
        <dbReference type="EC" id="2.4.2.21"/>
    </reaction>
</comment>
<evidence type="ECO:0000256" key="4">
    <source>
        <dbReference type="ARBA" id="ARBA00015486"/>
    </source>
</evidence>
<keyword evidence="7 10" id="KW-0808">Transferase</keyword>
<evidence type="ECO:0000256" key="11">
    <source>
        <dbReference type="SAM" id="MobiDB-lite"/>
    </source>
</evidence>
<dbReference type="UniPathway" id="UPA00061">
    <property type="reaction ID" value="UER00516"/>
</dbReference>
<gene>
    <name evidence="10 12" type="primary">cobT</name>
    <name evidence="12" type="ORF">D9T17_08280</name>
</gene>
<evidence type="ECO:0000256" key="5">
    <source>
        <dbReference type="ARBA" id="ARBA00022573"/>
    </source>
</evidence>
<dbReference type="InterPro" id="IPR023195">
    <property type="entry name" value="Nict_dMeBzImd_PRibTrfase_N"/>
</dbReference>
<dbReference type="EMBL" id="RCTY01000021">
    <property type="protein sequence ID" value="ROU07521.1"/>
    <property type="molecule type" value="Genomic_DNA"/>
</dbReference>
<comment type="caution">
    <text evidence="12">The sequence shown here is derived from an EMBL/GenBank/DDBJ whole genome shotgun (WGS) entry which is preliminary data.</text>
</comment>
<feature type="region of interest" description="Disordered" evidence="11">
    <location>
        <begin position="24"/>
        <end position="220"/>
    </location>
</feature>
<comment type="pathway">
    <text evidence="1 10">Nucleoside biosynthesis; alpha-ribazole biosynthesis; alpha-ribazole from 5,6-dimethylbenzimidazole: step 1/2.</text>
</comment>
<name>A0A3N2RJH8_LYSEN</name>
<feature type="compositionally biased region" description="Low complexity" evidence="11">
    <location>
        <begin position="194"/>
        <end position="204"/>
    </location>
</feature>
<dbReference type="EC" id="2.4.2.21" evidence="3 10"/>
<dbReference type="Gene3D" id="3.40.50.10210">
    <property type="match status" value="1"/>
</dbReference>
<dbReference type="CDD" id="cd02439">
    <property type="entry name" value="DMB-PRT_CobT"/>
    <property type="match status" value="1"/>
</dbReference>
<feature type="compositionally biased region" description="Basic residues" evidence="11">
    <location>
        <begin position="50"/>
        <end position="61"/>
    </location>
</feature>
<feature type="compositionally biased region" description="Basic and acidic residues" evidence="11">
    <location>
        <begin position="24"/>
        <end position="47"/>
    </location>
</feature>
<dbReference type="GO" id="GO:0008939">
    <property type="term" value="F:nicotinate-nucleotide-dimethylbenzimidazole phosphoribosyltransferase activity"/>
    <property type="evidence" value="ECO:0007669"/>
    <property type="project" value="UniProtKB-UniRule"/>
</dbReference>
<keyword evidence="6 10" id="KW-0328">Glycosyltransferase</keyword>
<evidence type="ECO:0000256" key="10">
    <source>
        <dbReference type="HAMAP-Rule" id="MF_00230"/>
    </source>
</evidence>
<dbReference type="InterPro" id="IPR036087">
    <property type="entry name" value="Nict_dMeBzImd_PRibTrfase_sf"/>
</dbReference>
<feature type="compositionally biased region" description="Low complexity" evidence="11">
    <location>
        <begin position="96"/>
        <end position="113"/>
    </location>
</feature>
<organism evidence="12 13">
    <name type="scientific">Lysobacter enzymogenes</name>
    <dbReference type="NCBI Taxonomy" id="69"/>
    <lineage>
        <taxon>Bacteria</taxon>
        <taxon>Pseudomonadati</taxon>
        <taxon>Pseudomonadota</taxon>
        <taxon>Gammaproteobacteria</taxon>
        <taxon>Lysobacterales</taxon>
        <taxon>Lysobacteraceae</taxon>
        <taxon>Lysobacter</taxon>
    </lineage>
</organism>
<comment type="similarity">
    <text evidence="2 10">Belongs to the CobT family.</text>
</comment>
<evidence type="ECO:0000256" key="9">
    <source>
        <dbReference type="ARBA" id="ARBA00047340"/>
    </source>
</evidence>
<feature type="active site" description="Proton acceptor" evidence="10">
    <location>
        <position position="535"/>
    </location>
</feature>
<dbReference type="HAMAP" id="MF_00230">
    <property type="entry name" value="CobT"/>
    <property type="match status" value="1"/>
</dbReference>
<evidence type="ECO:0000256" key="2">
    <source>
        <dbReference type="ARBA" id="ARBA00007110"/>
    </source>
</evidence>
<comment type="function">
    <text evidence="10">Catalyzes the synthesis of alpha-ribazole-5'-phosphate from nicotinate mononucleotide (NAMN) and 5,6-dimethylbenzimidazole (DMB).</text>
</comment>
<feature type="compositionally biased region" description="Basic and acidic residues" evidence="11">
    <location>
        <begin position="158"/>
        <end position="168"/>
    </location>
</feature>
<dbReference type="Gene3D" id="1.10.1610.10">
    <property type="match status" value="1"/>
</dbReference>
<evidence type="ECO:0000256" key="8">
    <source>
        <dbReference type="ARBA" id="ARBA00030686"/>
    </source>
</evidence>
<dbReference type="SUPFAM" id="SSF52733">
    <property type="entry name" value="Nicotinate mononucleotide:5,6-dimethylbenzimidazole phosphoribosyltransferase (CobT)"/>
    <property type="match status" value="1"/>
</dbReference>
<proteinExistence type="inferred from homology"/>
<evidence type="ECO:0000313" key="12">
    <source>
        <dbReference type="EMBL" id="ROU07521.1"/>
    </source>
</evidence>
<sequence length="579" mass="59448">MRSSGTWIPPRWPGCSAWARTATRDNARRTHAHPDSRRRALGQERAGRTPGRRPCRRRLPGHRAAAGRRDGRAHRPPSRAPAGGLGLRGRAGRPGRGAARARGAAALRAGRLPDPVAEQPARRQRPLAVPSRTRRLARGRACAAGHAAVRQQRSRPRRGADGRVEPALRRRGRAPASGAGRGLRAGGVGGGRPAAGVEGAGAVSGEDRNPANAENPDLNDETPWWLRECLRADEDSAAQARARQDQLTKPPGSLGRLEELAVRLAGLQRSQRPSLQRVWISVFAADHGVAAEGVSAFPQAVTGEMLRNFAGGGAAIAVLARSLGASLDVVNLGTVNDPGPIKGVHRAIVAASTANFCEAAAMTPAQLRAALAAGAASVRAARDAGAQLFVGGEMGIANTTAAAALASALLGCAPARLAGAGTGLDAAGIAHKIAVIERALALHADAGSDWERLRRLGGFEIAALAGAYIACAQAGVAVLVDGFIATVAALAAQRLNPGCGPWLLYAHRSHERGHAALLDALDAQPLLDLGLRLGEASGAAVAVPLLRLACELHAGMATFAQAGVSGANGSQSDPAAARA</sequence>
<dbReference type="InterPro" id="IPR003200">
    <property type="entry name" value="Nict_dMeBzImd_PRibTrfase"/>
</dbReference>
<dbReference type="GO" id="GO:0009236">
    <property type="term" value="P:cobalamin biosynthetic process"/>
    <property type="evidence" value="ECO:0007669"/>
    <property type="project" value="UniProtKB-UniRule"/>
</dbReference>
<evidence type="ECO:0000256" key="6">
    <source>
        <dbReference type="ARBA" id="ARBA00022676"/>
    </source>
</evidence>
<accession>A0A3N2RJH8</accession>
<feature type="compositionally biased region" description="Gly residues" evidence="11">
    <location>
        <begin position="179"/>
        <end position="193"/>
    </location>
</feature>
<protein>
    <recommendedName>
        <fullName evidence="4 10">Nicotinate-nucleotide--dimethylbenzimidazole phosphoribosyltransferase</fullName>
        <shortName evidence="10">NN:DBI PRT</shortName>
        <ecNumber evidence="3 10">2.4.2.21</ecNumber>
    </recommendedName>
    <alternativeName>
        <fullName evidence="8 10">N(1)-alpha-phosphoribosyltransferase</fullName>
    </alternativeName>
</protein>
<keyword evidence="5 10" id="KW-0169">Cobalamin biosynthesis</keyword>
<evidence type="ECO:0000256" key="1">
    <source>
        <dbReference type="ARBA" id="ARBA00005049"/>
    </source>
</evidence>
<dbReference type="FunFam" id="3.40.50.10210:FF:000001">
    <property type="entry name" value="Nicotinate-nucleotide--dimethylbenzimidazole phosphoribosyltransferase"/>
    <property type="match status" value="1"/>
</dbReference>
<evidence type="ECO:0000313" key="13">
    <source>
        <dbReference type="Proteomes" id="UP000275910"/>
    </source>
</evidence>
<dbReference type="Proteomes" id="UP000275910">
    <property type="component" value="Unassembled WGS sequence"/>
</dbReference>
<evidence type="ECO:0000256" key="7">
    <source>
        <dbReference type="ARBA" id="ARBA00022679"/>
    </source>
</evidence>
<dbReference type="NCBIfam" id="NF000996">
    <property type="entry name" value="PRK00105.1"/>
    <property type="match status" value="1"/>
</dbReference>
<reference evidence="12 13" key="1">
    <citation type="submission" date="2018-10" db="EMBL/GenBank/DDBJ databases">
        <title>The genome of Lysobacter enzymogenes OH11.</title>
        <authorList>
            <person name="Liu F."/>
            <person name="Zhao Y."/>
            <person name="Qian G."/>
            <person name="Chen Y."/>
            <person name="Xu H."/>
        </authorList>
    </citation>
    <scope>NUCLEOTIDE SEQUENCE [LARGE SCALE GENOMIC DNA]</scope>
    <source>
        <strain evidence="12 13">OH11</strain>
    </source>
</reference>
<dbReference type="PANTHER" id="PTHR43463">
    <property type="entry name" value="NICOTINATE-NUCLEOTIDE--DIMETHYLBENZIMIDAZOLE PHOSPHORIBOSYLTRANSFERASE"/>
    <property type="match status" value="1"/>
</dbReference>
<dbReference type="InterPro" id="IPR017846">
    <property type="entry name" value="Nict_dMeBzImd_PRibTrfase_bact"/>
</dbReference>
<feature type="compositionally biased region" description="Gly residues" evidence="11">
    <location>
        <begin position="83"/>
        <end position="95"/>
    </location>
</feature>
<evidence type="ECO:0000256" key="3">
    <source>
        <dbReference type="ARBA" id="ARBA00011991"/>
    </source>
</evidence>
<dbReference type="Pfam" id="PF02277">
    <property type="entry name" value="DBI_PRT"/>
    <property type="match status" value="1"/>
</dbReference>